<dbReference type="InterPro" id="IPR027417">
    <property type="entry name" value="P-loop_NTPase"/>
</dbReference>
<gene>
    <name evidence="6" type="ORF">PNE09_10855</name>
</gene>
<evidence type="ECO:0000256" key="4">
    <source>
        <dbReference type="ARBA" id="ARBA00022840"/>
    </source>
</evidence>
<dbReference type="PANTHER" id="PTHR42798">
    <property type="entry name" value="LIPOPROTEIN-RELEASING SYSTEM ATP-BINDING PROTEIN LOLD"/>
    <property type="match status" value="1"/>
</dbReference>
<dbReference type="GO" id="GO:0016887">
    <property type="term" value="F:ATP hydrolysis activity"/>
    <property type="evidence" value="ECO:0007669"/>
    <property type="project" value="InterPro"/>
</dbReference>
<dbReference type="AlphaFoldDB" id="A0AAW6D4C1"/>
<evidence type="ECO:0000313" key="6">
    <source>
        <dbReference type="EMBL" id="MDB8004562.1"/>
    </source>
</evidence>
<sequence>MSELIKITNLRKTYDGKRYVLDGLNFSIGKGEIKTIFGASGCGKSTFLNIVGLLDNYTSGEYLFCETNINPKRLNDYYKYRAQDIGFIFQSYFLIDSLSVNDNILMPFLYNEIDLSGSVKKTVDKLLDSFDMLSLKNKKVSLLSGGERQRVAIMRAIIKEPKLIIADEPTGNLDESNTDLVVKAFKDIAEKGTAVIVVTHNKFLSFGTDTTYTLRGGKLYNE</sequence>
<accession>A0AAW6D4C1</accession>
<keyword evidence="3" id="KW-0547">Nucleotide-binding</keyword>
<dbReference type="PROSITE" id="PS50893">
    <property type="entry name" value="ABC_TRANSPORTER_2"/>
    <property type="match status" value="1"/>
</dbReference>
<feature type="domain" description="ABC transporter" evidence="5">
    <location>
        <begin position="5"/>
        <end position="222"/>
    </location>
</feature>
<evidence type="ECO:0000256" key="1">
    <source>
        <dbReference type="ARBA" id="ARBA00005417"/>
    </source>
</evidence>
<keyword evidence="2" id="KW-0813">Transport</keyword>
<proteinExistence type="inferred from homology"/>
<dbReference type="EMBL" id="JAQLXW010000016">
    <property type="protein sequence ID" value="MDB8004562.1"/>
    <property type="molecule type" value="Genomic_DNA"/>
</dbReference>
<dbReference type="InterPro" id="IPR003439">
    <property type="entry name" value="ABC_transporter-like_ATP-bd"/>
</dbReference>
<evidence type="ECO:0000256" key="2">
    <source>
        <dbReference type="ARBA" id="ARBA00022448"/>
    </source>
</evidence>
<dbReference type="Proteomes" id="UP001210809">
    <property type="component" value="Unassembled WGS sequence"/>
</dbReference>
<dbReference type="PANTHER" id="PTHR42798:SF7">
    <property type="entry name" value="ALPHA-D-RIBOSE 1-METHYLPHOSPHONATE 5-TRIPHOSPHATE SYNTHASE SUBUNIT PHNL"/>
    <property type="match status" value="1"/>
</dbReference>
<dbReference type="Pfam" id="PF00005">
    <property type="entry name" value="ABC_tran"/>
    <property type="match status" value="1"/>
</dbReference>
<dbReference type="Gene3D" id="3.40.50.300">
    <property type="entry name" value="P-loop containing nucleotide triphosphate hydrolases"/>
    <property type="match status" value="1"/>
</dbReference>
<keyword evidence="4 6" id="KW-0067">ATP-binding</keyword>
<dbReference type="CDD" id="cd03255">
    <property type="entry name" value="ABC_MJ0796_LolCDE_FtsE"/>
    <property type="match status" value="1"/>
</dbReference>
<evidence type="ECO:0000313" key="7">
    <source>
        <dbReference type="Proteomes" id="UP001210809"/>
    </source>
</evidence>
<dbReference type="InterPro" id="IPR003593">
    <property type="entry name" value="AAA+_ATPase"/>
</dbReference>
<protein>
    <submittedName>
        <fullName evidence="6">ABC transporter ATP-binding protein</fullName>
    </submittedName>
</protein>
<evidence type="ECO:0000259" key="5">
    <source>
        <dbReference type="PROSITE" id="PS50893"/>
    </source>
</evidence>
<reference evidence="6" key="1">
    <citation type="submission" date="2023-01" db="EMBL/GenBank/DDBJ databases">
        <title>Human gut microbiome strain richness.</title>
        <authorList>
            <person name="Chen-Liaw A."/>
        </authorList>
    </citation>
    <scope>NUCLEOTIDE SEQUENCE</scope>
    <source>
        <strain evidence="6">1001283st1_G1_1001283B150217_161031</strain>
    </source>
</reference>
<name>A0AAW6D4C1_9FIRM</name>
<dbReference type="SUPFAM" id="SSF52540">
    <property type="entry name" value="P-loop containing nucleoside triphosphate hydrolases"/>
    <property type="match status" value="1"/>
</dbReference>
<organism evidence="6 7">
    <name type="scientific">[Eubacterium] siraeum</name>
    <dbReference type="NCBI Taxonomy" id="39492"/>
    <lineage>
        <taxon>Bacteria</taxon>
        <taxon>Bacillati</taxon>
        <taxon>Bacillota</taxon>
        <taxon>Clostridia</taxon>
        <taxon>Eubacteriales</taxon>
        <taxon>Oscillospiraceae</taxon>
        <taxon>Oscillospiraceae incertae sedis</taxon>
    </lineage>
</organism>
<dbReference type="SMART" id="SM00382">
    <property type="entry name" value="AAA"/>
    <property type="match status" value="1"/>
</dbReference>
<dbReference type="InterPro" id="IPR017911">
    <property type="entry name" value="MacB-like_ATP-bd"/>
</dbReference>
<comment type="similarity">
    <text evidence="1">Belongs to the ABC transporter superfamily.</text>
</comment>
<evidence type="ECO:0000256" key="3">
    <source>
        <dbReference type="ARBA" id="ARBA00022741"/>
    </source>
</evidence>
<comment type="caution">
    <text evidence="6">The sequence shown here is derived from an EMBL/GenBank/DDBJ whole genome shotgun (WGS) entry which is preliminary data.</text>
</comment>
<dbReference type="GO" id="GO:0005524">
    <property type="term" value="F:ATP binding"/>
    <property type="evidence" value="ECO:0007669"/>
    <property type="project" value="UniProtKB-KW"/>
</dbReference>